<reference evidence="2 3" key="1">
    <citation type="journal article" date="2014" name="PLoS Genet.">
        <title>Phylogenetically driven sequencing of extremely halophilic archaea reveals strategies for static and dynamic osmo-response.</title>
        <authorList>
            <person name="Becker E.A."/>
            <person name="Seitzer P.M."/>
            <person name="Tritt A."/>
            <person name="Larsen D."/>
            <person name="Krusor M."/>
            <person name="Yao A.I."/>
            <person name="Wu D."/>
            <person name="Madern D."/>
            <person name="Eisen J.A."/>
            <person name="Darling A.E."/>
            <person name="Facciotti M.T."/>
        </authorList>
    </citation>
    <scope>NUCLEOTIDE SEQUENCE [LARGE SCALE GENOMIC DNA]</scope>
    <source>
        <strain evidence="2 3">JCM 10478</strain>
    </source>
</reference>
<name>L9Y449_9EURY</name>
<proteinExistence type="predicted"/>
<feature type="region of interest" description="Disordered" evidence="1">
    <location>
        <begin position="1"/>
        <end position="50"/>
    </location>
</feature>
<accession>L9Y449</accession>
<evidence type="ECO:0000313" key="2">
    <source>
        <dbReference type="EMBL" id="ELY68859.1"/>
    </source>
</evidence>
<dbReference type="EMBL" id="AOID01000019">
    <property type="protein sequence ID" value="ELY68859.1"/>
    <property type="molecule type" value="Genomic_DNA"/>
</dbReference>
<sequence length="103" mass="11263">MTEKIDSDSVLFAVPEADDESEDEVDLSPFEDYSPIHEPDSSLFDVPDGEDSVSDIVRAVDGAVPVRDTDPLSNETKIEFDAEQEAEALGIIDSTDDQRESAE</sequence>
<protein>
    <submittedName>
        <fullName evidence="2">Uncharacterized protein</fullName>
    </submittedName>
</protein>
<gene>
    <name evidence="2" type="ORF">C489_05818</name>
</gene>
<evidence type="ECO:0000256" key="1">
    <source>
        <dbReference type="SAM" id="MobiDB-lite"/>
    </source>
</evidence>
<comment type="caution">
    <text evidence="2">The sequence shown here is derived from an EMBL/GenBank/DDBJ whole genome shotgun (WGS) entry which is preliminary data.</text>
</comment>
<dbReference type="AlphaFoldDB" id="L9Y449"/>
<dbReference type="PATRIC" id="fig|1227496.3.peg.1172"/>
<dbReference type="RefSeq" id="WP_006430221.1">
    <property type="nucleotide sequence ID" value="NZ_AOID01000019.1"/>
</dbReference>
<keyword evidence="3" id="KW-1185">Reference proteome</keyword>
<dbReference type="STRING" id="1227496.C489_05818"/>
<evidence type="ECO:0000313" key="3">
    <source>
        <dbReference type="Proteomes" id="UP000011632"/>
    </source>
</evidence>
<feature type="region of interest" description="Disordered" evidence="1">
    <location>
        <begin position="81"/>
        <end position="103"/>
    </location>
</feature>
<feature type="compositionally biased region" description="Acidic residues" evidence="1">
    <location>
        <begin position="16"/>
        <end position="26"/>
    </location>
</feature>
<organism evidence="2 3">
    <name type="scientific">Natrinema versiforme JCM 10478</name>
    <dbReference type="NCBI Taxonomy" id="1227496"/>
    <lineage>
        <taxon>Archaea</taxon>
        <taxon>Methanobacteriati</taxon>
        <taxon>Methanobacteriota</taxon>
        <taxon>Stenosarchaea group</taxon>
        <taxon>Halobacteria</taxon>
        <taxon>Halobacteriales</taxon>
        <taxon>Natrialbaceae</taxon>
        <taxon>Natrinema</taxon>
    </lineage>
</organism>
<dbReference type="Proteomes" id="UP000011632">
    <property type="component" value="Unassembled WGS sequence"/>
</dbReference>